<dbReference type="RefSeq" id="WP_286267012.1">
    <property type="nucleotide sequence ID" value="NZ_AP028056.1"/>
</dbReference>
<dbReference type="GO" id="GO:0005737">
    <property type="term" value="C:cytoplasm"/>
    <property type="evidence" value="ECO:0007669"/>
    <property type="project" value="TreeGrafter"/>
</dbReference>
<accession>A0AAN0K5W8</accession>
<dbReference type="Pfam" id="PF21068">
    <property type="entry name" value="ATPgraspMvdD"/>
    <property type="match status" value="1"/>
</dbReference>
<gene>
    <name evidence="2" type="primary">tgmB</name>
    <name evidence="2" type="ORF">brsh051_03640</name>
</gene>
<keyword evidence="3" id="KW-1185">Reference proteome</keyword>
<dbReference type="GO" id="GO:0009432">
    <property type="term" value="P:SOS response"/>
    <property type="evidence" value="ECO:0007669"/>
    <property type="project" value="TreeGrafter"/>
</dbReference>
<protein>
    <submittedName>
        <fullName evidence="2">ATP-grasp ribosomal peptide maturase</fullName>
    </submittedName>
</protein>
<feature type="domain" description="MvdD-like pre-ATP grasp" evidence="1">
    <location>
        <begin position="35"/>
        <end position="126"/>
    </location>
</feature>
<dbReference type="PANTHER" id="PTHR21621">
    <property type="entry name" value="RIBOSOMAL PROTEIN S6 MODIFICATION PROTEIN"/>
    <property type="match status" value="1"/>
</dbReference>
<evidence type="ECO:0000259" key="1">
    <source>
        <dbReference type="Pfam" id="PF21068"/>
    </source>
</evidence>
<dbReference type="PANTHER" id="PTHR21621:SF0">
    <property type="entry name" value="BETA-CITRYLGLUTAMATE SYNTHASE B-RELATED"/>
    <property type="match status" value="1"/>
</dbReference>
<reference evidence="2" key="1">
    <citation type="journal article" date="2024" name="Int. J. Syst. Evol. Microbiol.">
        <title>Brooklawnia propionicigenes sp. nov., a facultatively anaerobic, propionate-producing bacterium isolated from a methanogenic reactor treating waste from cattle farms.</title>
        <authorList>
            <person name="Akita Y."/>
            <person name="Ueki A."/>
            <person name="Tonouchi A."/>
            <person name="Sugawara Y."/>
            <person name="Honma S."/>
            <person name="Kaku N."/>
            <person name="Ueki K."/>
        </authorList>
    </citation>
    <scope>NUCLEOTIDE SEQUENCE</scope>
    <source>
        <strain evidence="2">SH051</strain>
    </source>
</reference>
<sequence>MTSSDQRPVLIVAPTEDVHARAVAAVLDRDFAVPAVIWDRATLPRDTAIDFRVGAAGSTAQLHTDAGDFPLDDFRSVWWRRALGFEIDPAVSDPRVRRYCATECDAFVKGVTRSLAVPFVNDPFAEIVASRKPFQLVTASRLGIPIPETLVTNNPAAVTDFWQAHHGDCIYKPLNAPDWTLPETRVLTQDDLTHLVKLRHAPMIVQEKIEKGVDVRVNIFGSQVFACEFDSALPEAQLDWRLDLTAQWRAHDLPTALGDRLVDLLRVLGLHYGCIDLRRQPDGEYRFFEVNPSGQFLFAEIDTGQPLLNALATLLVAQEAAAFEHHPEPSVRV</sequence>
<dbReference type="GO" id="GO:0018169">
    <property type="term" value="F:ribosomal S6-glutamic acid ligase activity"/>
    <property type="evidence" value="ECO:0007669"/>
    <property type="project" value="TreeGrafter"/>
</dbReference>
<proteinExistence type="predicted"/>
<dbReference type="AlphaFoldDB" id="A0AAN0K5W8"/>
<evidence type="ECO:0000313" key="2">
    <source>
        <dbReference type="EMBL" id="BEH01083.1"/>
    </source>
</evidence>
<dbReference type="SUPFAM" id="SSF56059">
    <property type="entry name" value="Glutathione synthetase ATP-binding domain-like"/>
    <property type="match status" value="1"/>
</dbReference>
<dbReference type="InterPro" id="IPR048936">
    <property type="entry name" value="MvdD-like_ATPgrasp"/>
</dbReference>
<evidence type="ECO:0000313" key="3">
    <source>
        <dbReference type="Proteomes" id="UP001431656"/>
    </source>
</evidence>
<organism evidence="2 3">
    <name type="scientific">Brooklawnia propionicigenes</name>
    <dbReference type="NCBI Taxonomy" id="3041175"/>
    <lineage>
        <taxon>Bacteria</taxon>
        <taxon>Bacillati</taxon>
        <taxon>Actinomycetota</taxon>
        <taxon>Actinomycetes</taxon>
        <taxon>Propionibacteriales</taxon>
        <taxon>Propionibacteriaceae</taxon>
        <taxon>Brooklawnia</taxon>
    </lineage>
</organism>
<dbReference type="Gene3D" id="3.30.470.20">
    <property type="entry name" value="ATP-grasp fold, B domain"/>
    <property type="match status" value="1"/>
</dbReference>
<dbReference type="EMBL" id="AP028056">
    <property type="protein sequence ID" value="BEH01083.1"/>
    <property type="molecule type" value="Genomic_DNA"/>
</dbReference>
<name>A0AAN0K5W8_9ACTN</name>
<dbReference type="KEGG" id="broo:brsh051_03640"/>
<dbReference type="Proteomes" id="UP001431656">
    <property type="component" value="Chromosome"/>
</dbReference>